<feature type="chain" id="PRO_5011632182" evidence="1">
    <location>
        <begin position="20"/>
        <end position="142"/>
    </location>
</feature>
<dbReference type="EMBL" id="FNBN01000006">
    <property type="protein sequence ID" value="SDG76941.1"/>
    <property type="molecule type" value="Genomic_DNA"/>
</dbReference>
<dbReference type="Gene3D" id="3.40.30.10">
    <property type="entry name" value="Glutaredoxin"/>
    <property type="match status" value="1"/>
</dbReference>
<dbReference type="AlphaFoldDB" id="A0A1G7WYH5"/>
<dbReference type="Pfam" id="PF13899">
    <property type="entry name" value="Thioredoxin_7"/>
    <property type="match status" value="1"/>
</dbReference>
<evidence type="ECO:0000313" key="3">
    <source>
        <dbReference type="Proteomes" id="UP000199045"/>
    </source>
</evidence>
<evidence type="ECO:0000313" key="2">
    <source>
        <dbReference type="EMBL" id="SDG76941.1"/>
    </source>
</evidence>
<feature type="signal peptide" evidence="1">
    <location>
        <begin position="1"/>
        <end position="19"/>
    </location>
</feature>
<keyword evidence="1" id="KW-0732">Signal</keyword>
<dbReference type="RefSeq" id="WP_089835274.1">
    <property type="nucleotide sequence ID" value="NZ_FNBN01000006.1"/>
</dbReference>
<dbReference type="OrthoDB" id="981626at2"/>
<proteinExistence type="predicted"/>
<name>A0A1G7WYH5_CHIFI</name>
<dbReference type="InterPro" id="IPR036249">
    <property type="entry name" value="Thioredoxin-like_sf"/>
</dbReference>
<sequence length="142" mass="15663">MRSILLLLLIVALRGSAHAQVLQYPDKAFELAQASGKKVMLVFSGSDWCIPCIRFNKQILSDSSFLSFAGENLVLLEADFPQRKKIAAPLRSQYDSLAAAFNPQGAFPQVVLLSPAKKLVAYVPYRQETPAGFISTLKHLLQ</sequence>
<dbReference type="STRING" id="104663.SAMN04488121_106218"/>
<protein>
    <submittedName>
        <fullName evidence="2">Thioredoxin-like</fullName>
    </submittedName>
</protein>
<accession>A0A1G7WYH5</accession>
<gene>
    <name evidence="2" type="ORF">SAMN04488121_106218</name>
</gene>
<dbReference type="Proteomes" id="UP000199045">
    <property type="component" value="Unassembled WGS sequence"/>
</dbReference>
<organism evidence="2 3">
    <name type="scientific">Chitinophaga filiformis</name>
    <name type="common">Myxococcus filiformis</name>
    <name type="synonym">Flexibacter filiformis</name>
    <dbReference type="NCBI Taxonomy" id="104663"/>
    <lineage>
        <taxon>Bacteria</taxon>
        <taxon>Pseudomonadati</taxon>
        <taxon>Bacteroidota</taxon>
        <taxon>Chitinophagia</taxon>
        <taxon>Chitinophagales</taxon>
        <taxon>Chitinophagaceae</taxon>
        <taxon>Chitinophaga</taxon>
    </lineage>
</organism>
<evidence type="ECO:0000256" key="1">
    <source>
        <dbReference type="SAM" id="SignalP"/>
    </source>
</evidence>
<reference evidence="2 3" key="1">
    <citation type="submission" date="2016-10" db="EMBL/GenBank/DDBJ databases">
        <authorList>
            <person name="de Groot N.N."/>
        </authorList>
    </citation>
    <scope>NUCLEOTIDE SEQUENCE [LARGE SCALE GENOMIC DNA]</scope>
    <source>
        <strain evidence="2 3">DSM 527</strain>
    </source>
</reference>
<dbReference type="SUPFAM" id="SSF52833">
    <property type="entry name" value="Thioredoxin-like"/>
    <property type="match status" value="1"/>
</dbReference>